<dbReference type="Pfam" id="PF13833">
    <property type="entry name" value="EF-hand_8"/>
    <property type="match status" value="1"/>
</dbReference>
<protein>
    <submittedName>
        <fullName evidence="5">GUC1A protein</fullName>
    </submittedName>
</protein>
<evidence type="ECO:0000256" key="1">
    <source>
        <dbReference type="ARBA" id="ARBA00022723"/>
    </source>
</evidence>
<feature type="domain" description="EF-hand" evidence="4">
    <location>
        <begin position="85"/>
        <end position="120"/>
    </location>
</feature>
<dbReference type="PANTHER" id="PTHR23055:SF80">
    <property type="entry name" value="GUANYLYL CYCLASE-ACTIVATING PROTEIN 3"/>
    <property type="match status" value="1"/>
</dbReference>
<reference evidence="5" key="1">
    <citation type="journal article" date="2021" name="Cell">
        <title>Tracing the genetic footprints of vertebrate landing in non-teleost ray-finned fishes.</title>
        <authorList>
            <person name="Bi X."/>
            <person name="Wang K."/>
            <person name="Yang L."/>
            <person name="Pan H."/>
            <person name="Jiang H."/>
            <person name="Wei Q."/>
            <person name="Fang M."/>
            <person name="Yu H."/>
            <person name="Zhu C."/>
            <person name="Cai Y."/>
            <person name="He Y."/>
            <person name="Gan X."/>
            <person name="Zeng H."/>
            <person name="Yu D."/>
            <person name="Zhu Y."/>
            <person name="Jiang H."/>
            <person name="Qiu Q."/>
            <person name="Yang H."/>
            <person name="Zhang Y.E."/>
            <person name="Wang W."/>
            <person name="Zhu M."/>
            <person name="He S."/>
            <person name="Zhang G."/>
        </authorList>
    </citation>
    <scope>NUCLEOTIDE SEQUENCE</scope>
    <source>
        <strain evidence="5">Pddl_001</strain>
    </source>
</reference>
<name>A0ABS2XV79_POLSP</name>
<keyword evidence="3" id="KW-0106">Calcium</keyword>
<organism evidence="5 6">
    <name type="scientific">Polyodon spathula</name>
    <name type="common">North American paddlefish</name>
    <name type="synonym">Squalus spathula</name>
    <dbReference type="NCBI Taxonomy" id="7913"/>
    <lineage>
        <taxon>Eukaryota</taxon>
        <taxon>Metazoa</taxon>
        <taxon>Chordata</taxon>
        <taxon>Craniata</taxon>
        <taxon>Vertebrata</taxon>
        <taxon>Euteleostomi</taxon>
        <taxon>Actinopterygii</taxon>
        <taxon>Chondrostei</taxon>
        <taxon>Acipenseriformes</taxon>
        <taxon>Polyodontidae</taxon>
        <taxon>Polyodon</taxon>
    </lineage>
</organism>
<proteinExistence type="predicted"/>
<dbReference type="PRINTS" id="PR00450">
    <property type="entry name" value="RECOVERIN"/>
</dbReference>
<dbReference type="SUPFAM" id="SSF47473">
    <property type="entry name" value="EF-hand"/>
    <property type="match status" value="1"/>
</dbReference>
<dbReference type="PANTHER" id="PTHR23055">
    <property type="entry name" value="CALCIUM BINDING PROTEINS"/>
    <property type="match status" value="1"/>
</dbReference>
<dbReference type="Proteomes" id="UP001166093">
    <property type="component" value="Unassembled WGS sequence"/>
</dbReference>
<dbReference type="CDD" id="cd00051">
    <property type="entry name" value="EFh"/>
    <property type="match status" value="2"/>
</dbReference>
<evidence type="ECO:0000256" key="2">
    <source>
        <dbReference type="ARBA" id="ARBA00022737"/>
    </source>
</evidence>
<dbReference type="PROSITE" id="PS00018">
    <property type="entry name" value="EF_HAND_1"/>
    <property type="match status" value="2"/>
</dbReference>
<dbReference type="EMBL" id="JAAWVQ010078147">
    <property type="protein sequence ID" value="MBN3278266.1"/>
    <property type="molecule type" value="Genomic_DNA"/>
</dbReference>
<sequence length="208" mass="23818">MGADNSTTEDMMAVDIHYWYNKFMRESPSGLITLYELKAILGLQGMNEEANGYIEQVFGTFDMNKDGYIDFMEYVAALSLILKGKIDQKLKWYFKLYDADGNGKIDREELLSIFKAVQAINLHTDMSPEEITALVFDTIDKKGNERRKQIVFRTRNKACLLFSASCELTLEEFISGAQQHQMIMDIIKKTLDLSNVLKVIKSGRRNSV</sequence>
<dbReference type="Gene3D" id="1.10.238.10">
    <property type="entry name" value="EF-hand"/>
    <property type="match status" value="2"/>
</dbReference>
<evidence type="ECO:0000313" key="6">
    <source>
        <dbReference type="Proteomes" id="UP001166093"/>
    </source>
</evidence>
<gene>
    <name evidence="5" type="primary">Guca1a_3</name>
    <name evidence="5" type="ORF">GTO93_0019302</name>
</gene>
<feature type="non-terminal residue" evidence="5">
    <location>
        <position position="208"/>
    </location>
</feature>
<evidence type="ECO:0000313" key="5">
    <source>
        <dbReference type="EMBL" id="MBN3278266.1"/>
    </source>
</evidence>
<comment type="caution">
    <text evidence="5">The sequence shown here is derived from an EMBL/GenBank/DDBJ whole genome shotgun (WGS) entry which is preliminary data.</text>
</comment>
<feature type="domain" description="EF-hand" evidence="4">
    <location>
        <begin position="49"/>
        <end position="84"/>
    </location>
</feature>
<keyword evidence="1" id="KW-0479">Metal-binding</keyword>
<dbReference type="InterPro" id="IPR018247">
    <property type="entry name" value="EF_Hand_1_Ca_BS"/>
</dbReference>
<dbReference type="PROSITE" id="PS50222">
    <property type="entry name" value="EF_HAND_2"/>
    <property type="match status" value="2"/>
</dbReference>
<accession>A0ABS2XV79</accession>
<dbReference type="InterPro" id="IPR011992">
    <property type="entry name" value="EF-hand-dom_pair"/>
</dbReference>
<feature type="non-terminal residue" evidence="5">
    <location>
        <position position="1"/>
    </location>
</feature>
<dbReference type="InterPro" id="IPR002048">
    <property type="entry name" value="EF_hand_dom"/>
</dbReference>
<evidence type="ECO:0000259" key="4">
    <source>
        <dbReference type="PROSITE" id="PS50222"/>
    </source>
</evidence>
<dbReference type="SMART" id="SM00054">
    <property type="entry name" value="EFh"/>
    <property type="match status" value="2"/>
</dbReference>
<keyword evidence="6" id="KW-1185">Reference proteome</keyword>
<dbReference type="InterPro" id="IPR028846">
    <property type="entry name" value="Recoverin"/>
</dbReference>
<evidence type="ECO:0000256" key="3">
    <source>
        <dbReference type="ARBA" id="ARBA00022837"/>
    </source>
</evidence>
<dbReference type="Pfam" id="PF13499">
    <property type="entry name" value="EF-hand_7"/>
    <property type="match status" value="1"/>
</dbReference>
<keyword evidence="2" id="KW-0677">Repeat</keyword>